<gene>
    <name evidence="3" type="ORF">GS597_02345</name>
</gene>
<keyword evidence="1" id="KW-0175">Coiled coil</keyword>
<dbReference type="EMBL" id="WVIC01000003">
    <property type="protein sequence ID" value="NCJ05371.1"/>
    <property type="molecule type" value="Genomic_DNA"/>
</dbReference>
<evidence type="ECO:0000313" key="3">
    <source>
        <dbReference type="EMBL" id="NCJ05371.1"/>
    </source>
</evidence>
<sequence length="175" mass="19572">MTRKRLSDVLRDELENNPTDTSSTPDSELGADDQPPAASRSRRSNTLTKADLESMIEELKTNLTASQSSEAQLTQKVTLLQKELDAQKDLMQKLKADLKEAEQYQSKFAHAEETIRQLTAASALSNQATPKTTPEIDYRSQRLLLKKLPEHAIDHSVQPRAMAQKLTNADIGWVD</sequence>
<protein>
    <submittedName>
        <fullName evidence="3">Uncharacterized protein</fullName>
    </submittedName>
</protein>
<evidence type="ECO:0000256" key="1">
    <source>
        <dbReference type="SAM" id="Coils"/>
    </source>
</evidence>
<feature type="coiled-coil region" evidence="1">
    <location>
        <begin position="49"/>
        <end position="121"/>
    </location>
</feature>
<dbReference type="AlphaFoldDB" id="A0A8K1ZWF5"/>
<dbReference type="RefSeq" id="WP_161823844.1">
    <property type="nucleotide sequence ID" value="NZ_WVIC01000003.1"/>
</dbReference>
<evidence type="ECO:0000256" key="2">
    <source>
        <dbReference type="SAM" id="MobiDB-lite"/>
    </source>
</evidence>
<comment type="caution">
    <text evidence="3">The sequence shown here is derived from an EMBL/GenBank/DDBJ whole genome shotgun (WGS) entry which is preliminary data.</text>
</comment>
<evidence type="ECO:0000313" key="4">
    <source>
        <dbReference type="Proteomes" id="UP000607397"/>
    </source>
</evidence>
<organism evidence="3 4">
    <name type="scientific">Petrachloros mirabilis ULC683</name>
    <dbReference type="NCBI Taxonomy" id="2781853"/>
    <lineage>
        <taxon>Bacteria</taxon>
        <taxon>Bacillati</taxon>
        <taxon>Cyanobacteriota</taxon>
        <taxon>Cyanophyceae</taxon>
        <taxon>Synechococcales</taxon>
        <taxon>Petrachlorosaceae</taxon>
        <taxon>Petrachloros</taxon>
        <taxon>Petrachloros mirabilis</taxon>
    </lineage>
</organism>
<reference evidence="3" key="1">
    <citation type="submission" date="2019-12" db="EMBL/GenBank/DDBJ databases">
        <title>High-Quality draft genome sequences of three cyanobacteria isolated from the limestone walls of the Old Cathedral of Coimbra.</title>
        <authorList>
            <person name="Tiago I."/>
            <person name="Soares F."/>
            <person name="Portugal A."/>
        </authorList>
    </citation>
    <scope>NUCLEOTIDE SEQUENCE [LARGE SCALE GENOMIC DNA]</scope>
    <source>
        <strain evidence="3">C</strain>
    </source>
</reference>
<feature type="compositionally biased region" description="Basic and acidic residues" evidence="2">
    <location>
        <begin position="1"/>
        <end position="14"/>
    </location>
</feature>
<name>A0A8K1ZWF5_9CYAN</name>
<accession>A0A8K1ZWF5</accession>
<dbReference type="Proteomes" id="UP000607397">
    <property type="component" value="Unassembled WGS sequence"/>
</dbReference>
<proteinExistence type="predicted"/>
<feature type="region of interest" description="Disordered" evidence="2">
    <location>
        <begin position="1"/>
        <end position="47"/>
    </location>
</feature>
<keyword evidence="4" id="KW-1185">Reference proteome</keyword>
<feature type="compositionally biased region" description="Polar residues" evidence="2">
    <location>
        <begin position="16"/>
        <end position="26"/>
    </location>
</feature>